<reference evidence="3" key="4">
    <citation type="submission" date="2025-05" db="UniProtKB">
        <authorList>
            <consortium name="EnsemblFungi"/>
        </authorList>
    </citation>
    <scope>IDENTIFICATION</scope>
    <source>
        <strain evidence="3">isolate 1-1 / race 1 (BBBD)</strain>
    </source>
</reference>
<keyword evidence="4" id="KW-1185">Reference proteome</keyword>
<name>A0A180GI15_PUCT1</name>
<evidence type="ECO:0000313" key="3">
    <source>
        <dbReference type="EnsemblFungi" id="PTTG_27702-t43_1-p1"/>
    </source>
</evidence>
<sequence>MNAVVELGKDRTASLAILMVNPSTDRKSAKAVIDVKKHILTAEAAQKASSSHPAPDHPSDMITADQRPHESDLCHSPAKQQIPREAPGFCPSNQSKSIHTPDCRGGPKANVVAGVSLYSPPADETVSSMRQKQIHTSQPRIQIPSVQSEDSEVLTPDPQLIVDYIEFLKILPTKRNEVIGILEKNDITHPKILNSKRISDKRMSKWGLSNGLIAQLRDNVTKFEKHLALQ</sequence>
<dbReference type="EnsemblFungi" id="PTTG_27702-t43_1">
    <property type="protein sequence ID" value="PTTG_27702-t43_1-p1"/>
    <property type="gene ID" value="PTTG_27702"/>
</dbReference>
<evidence type="ECO:0000313" key="2">
    <source>
        <dbReference type="EMBL" id="OAV92214.1"/>
    </source>
</evidence>
<dbReference type="AlphaFoldDB" id="A0A180GI15"/>
<organism evidence="2">
    <name type="scientific">Puccinia triticina (isolate 1-1 / race 1 (BBBD))</name>
    <name type="common">Brown leaf rust fungus</name>
    <dbReference type="NCBI Taxonomy" id="630390"/>
    <lineage>
        <taxon>Eukaryota</taxon>
        <taxon>Fungi</taxon>
        <taxon>Dikarya</taxon>
        <taxon>Basidiomycota</taxon>
        <taxon>Pucciniomycotina</taxon>
        <taxon>Pucciniomycetes</taxon>
        <taxon>Pucciniales</taxon>
        <taxon>Pucciniaceae</taxon>
        <taxon>Puccinia</taxon>
    </lineage>
</organism>
<protein>
    <submittedName>
        <fullName evidence="2 3">Uncharacterized protein</fullName>
    </submittedName>
</protein>
<accession>A0A180GI15</accession>
<evidence type="ECO:0000313" key="4">
    <source>
        <dbReference type="Proteomes" id="UP000005240"/>
    </source>
</evidence>
<dbReference type="VEuPathDB" id="FungiDB:PTTG_27702"/>
<dbReference type="OrthoDB" id="10628674at2759"/>
<proteinExistence type="predicted"/>
<dbReference type="Proteomes" id="UP000005240">
    <property type="component" value="Unassembled WGS sequence"/>
</dbReference>
<gene>
    <name evidence="2" type="ORF">PTTG_27702</name>
</gene>
<reference evidence="3 4" key="3">
    <citation type="journal article" date="2017" name="G3 (Bethesda)">
        <title>Comparative analysis highlights variable genome content of wheat rusts and divergence of the mating loci.</title>
        <authorList>
            <person name="Cuomo C.A."/>
            <person name="Bakkeren G."/>
            <person name="Khalil H.B."/>
            <person name="Panwar V."/>
            <person name="Joly D."/>
            <person name="Linning R."/>
            <person name="Sakthikumar S."/>
            <person name="Song X."/>
            <person name="Adiconis X."/>
            <person name="Fan L."/>
            <person name="Goldberg J.M."/>
            <person name="Levin J.Z."/>
            <person name="Young S."/>
            <person name="Zeng Q."/>
            <person name="Anikster Y."/>
            <person name="Bruce M."/>
            <person name="Wang M."/>
            <person name="Yin C."/>
            <person name="McCallum B."/>
            <person name="Szabo L.J."/>
            <person name="Hulbert S."/>
            <person name="Chen X."/>
            <person name="Fellers J.P."/>
        </authorList>
    </citation>
    <scope>NUCLEOTIDE SEQUENCE</scope>
    <source>
        <strain evidence="4">Isolate 1-1 / race 1 (BBBD)</strain>
        <strain evidence="3">isolate 1-1 / race 1 (BBBD)</strain>
    </source>
</reference>
<reference evidence="2" key="1">
    <citation type="submission" date="2009-11" db="EMBL/GenBank/DDBJ databases">
        <authorList>
            <consortium name="The Broad Institute Genome Sequencing Platform"/>
            <person name="Ward D."/>
            <person name="Feldgarden M."/>
            <person name="Earl A."/>
            <person name="Young S.K."/>
            <person name="Zeng Q."/>
            <person name="Koehrsen M."/>
            <person name="Alvarado L."/>
            <person name="Berlin A."/>
            <person name="Bochicchio J."/>
            <person name="Borenstein D."/>
            <person name="Chapman S.B."/>
            <person name="Chen Z."/>
            <person name="Engels R."/>
            <person name="Freedman E."/>
            <person name="Gellesch M."/>
            <person name="Goldberg J."/>
            <person name="Griggs A."/>
            <person name="Gujja S."/>
            <person name="Heilman E."/>
            <person name="Heiman D."/>
            <person name="Hepburn T."/>
            <person name="Howarth C."/>
            <person name="Jen D."/>
            <person name="Larson L."/>
            <person name="Lewis B."/>
            <person name="Mehta T."/>
            <person name="Park D."/>
            <person name="Pearson M."/>
            <person name="Roberts A."/>
            <person name="Saif S."/>
            <person name="Shea T."/>
            <person name="Shenoy N."/>
            <person name="Sisk P."/>
            <person name="Stolte C."/>
            <person name="Sykes S."/>
            <person name="Thomson T."/>
            <person name="Walk T."/>
            <person name="White J."/>
            <person name="Yandava C."/>
            <person name="Izard J."/>
            <person name="Baranova O.V."/>
            <person name="Blanton J.M."/>
            <person name="Tanner A.C."/>
            <person name="Dewhirst F.E."/>
            <person name="Haas B."/>
            <person name="Nusbaum C."/>
            <person name="Birren B."/>
        </authorList>
    </citation>
    <scope>NUCLEOTIDE SEQUENCE [LARGE SCALE GENOMIC DNA]</scope>
    <source>
        <strain evidence="2">1-1 BBBD Race 1</strain>
    </source>
</reference>
<reference evidence="2" key="2">
    <citation type="submission" date="2016-05" db="EMBL/GenBank/DDBJ databases">
        <title>Comparative analysis highlights variable genome content of wheat rusts and divergence of the mating loci.</title>
        <authorList>
            <person name="Cuomo C.A."/>
            <person name="Bakkeren G."/>
            <person name="Szabo L."/>
            <person name="Khalil H."/>
            <person name="Joly D."/>
            <person name="Goldberg J."/>
            <person name="Young S."/>
            <person name="Zeng Q."/>
            <person name="Fellers J."/>
        </authorList>
    </citation>
    <scope>NUCLEOTIDE SEQUENCE [LARGE SCALE GENOMIC DNA]</scope>
    <source>
        <strain evidence="2">1-1 BBBD Race 1</strain>
    </source>
</reference>
<evidence type="ECO:0000256" key="1">
    <source>
        <dbReference type="SAM" id="MobiDB-lite"/>
    </source>
</evidence>
<feature type="region of interest" description="Disordered" evidence="1">
    <location>
        <begin position="44"/>
        <end position="74"/>
    </location>
</feature>
<dbReference type="EMBL" id="ADAS02000067">
    <property type="protein sequence ID" value="OAV92214.1"/>
    <property type="molecule type" value="Genomic_DNA"/>
</dbReference>